<keyword evidence="1" id="KW-0472">Membrane</keyword>
<comment type="caution">
    <text evidence="2">The sequence shown here is derived from an EMBL/GenBank/DDBJ whole genome shotgun (WGS) entry which is preliminary data.</text>
</comment>
<keyword evidence="1" id="KW-0812">Transmembrane</keyword>
<dbReference type="EMBL" id="JXRQ01000015">
    <property type="protein sequence ID" value="KIL51465.1"/>
    <property type="molecule type" value="Genomic_DNA"/>
</dbReference>
<accession>A0A0C2RMJ5</accession>
<feature type="transmembrane region" description="Helical" evidence="1">
    <location>
        <begin position="46"/>
        <end position="64"/>
    </location>
</feature>
<keyword evidence="1" id="KW-1133">Transmembrane helix</keyword>
<dbReference type="RefSeq" id="WP_041121591.1">
    <property type="nucleotide sequence ID" value="NZ_JXRQ01000015.1"/>
</dbReference>
<dbReference type="PATRIC" id="fig|135826.4.peg.972"/>
<feature type="transmembrane region" description="Helical" evidence="1">
    <location>
        <begin position="7"/>
        <end position="26"/>
    </location>
</feature>
<proteinExistence type="predicted"/>
<organism evidence="2 3">
    <name type="scientific">Jeotgalibacillus alimentarius</name>
    <dbReference type="NCBI Taxonomy" id="135826"/>
    <lineage>
        <taxon>Bacteria</taxon>
        <taxon>Bacillati</taxon>
        <taxon>Bacillota</taxon>
        <taxon>Bacilli</taxon>
        <taxon>Bacillales</taxon>
        <taxon>Caryophanaceae</taxon>
        <taxon>Jeotgalibacillus</taxon>
    </lineage>
</organism>
<reference evidence="2 3" key="1">
    <citation type="submission" date="2015-01" db="EMBL/GenBank/DDBJ databases">
        <title>Genome sequence of Jeotgalibacillus alimentarius.</title>
        <authorList>
            <person name="Goh K.M."/>
            <person name="Chan K.-G."/>
            <person name="Yaakop A.S."/>
            <person name="Ee R."/>
            <person name="Gan H.M."/>
            <person name="Chan C.S."/>
        </authorList>
    </citation>
    <scope>NUCLEOTIDE SEQUENCE [LARGE SCALE GENOMIC DNA]</scope>
    <source>
        <strain evidence="2 3">YKJ-13</strain>
    </source>
</reference>
<name>A0A0C2RMJ5_9BACL</name>
<protein>
    <submittedName>
        <fullName evidence="2">Uncharacterized protein</fullName>
    </submittedName>
</protein>
<evidence type="ECO:0000313" key="3">
    <source>
        <dbReference type="Proteomes" id="UP000031950"/>
    </source>
</evidence>
<dbReference type="Proteomes" id="UP000031950">
    <property type="component" value="Unassembled WGS sequence"/>
</dbReference>
<sequence length="76" mass="8759">MSRKQKYLMNLTLGLMIGLFFIPWLLEWMGFSLADFYNRTFGEPSPGKMLIAIILLVVTIYFGGRSFVRGYRSIGD</sequence>
<keyword evidence="3" id="KW-1185">Reference proteome</keyword>
<dbReference type="AlphaFoldDB" id="A0A0C2RMJ5"/>
<evidence type="ECO:0000313" key="2">
    <source>
        <dbReference type="EMBL" id="KIL51465.1"/>
    </source>
</evidence>
<evidence type="ECO:0000256" key="1">
    <source>
        <dbReference type="SAM" id="Phobius"/>
    </source>
</evidence>
<gene>
    <name evidence="2" type="ORF">KP77_09770</name>
</gene>